<proteinExistence type="predicted"/>
<keyword evidence="2" id="KW-1185">Reference proteome</keyword>
<organism evidence="1 2">
    <name type="scientific">Pelobates cultripes</name>
    <name type="common">Western spadefoot toad</name>
    <dbReference type="NCBI Taxonomy" id="61616"/>
    <lineage>
        <taxon>Eukaryota</taxon>
        <taxon>Metazoa</taxon>
        <taxon>Chordata</taxon>
        <taxon>Craniata</taxon>
        <taxon>Vertebrata</taxon>
        <taxon>Euteleostomi</taxon>
        <taxon>Amphibia</taxon>
        <taxon>Batrachia</taxon>
        <taxon>Anura</taxon>
        <taxon>Pelobatoidea</taxon>
        <taxon>Pelobatidae</taxon>
        <taxon>Pelobates</taxon>
    </lineage>
</organism>
<evidence type="ECO:0000313" key="1">
    <source>
        <dbReference type="EMBL" id="CAH2320264.1"/>
    </source>
</evidence>
<gene>
    <name evidence="1" type="ORF">PECUL_23A055923</name>
</gene>
<name>A0AAD1WP98_PELCU</name>
<evidence type="ECO:0000313" key="2">
    <source>
        <dbReference type="Proteomes" id="UP001295444"/>
    </source>
</evidence>
<dbReference type="EMBL" id="OW240921">
    <property type="protein sequence ID" value="CAH2320264.1"/>
    <property type="molecule type" value="Genomic_DNA"/>
</dbReference>
<accession>A0AAD1WP98</accession>
<sequence>METQKGNFFVLKTSLEKKKYQHWNIKEHELFNYFSENQTFALTFLDTFMSEILLSEIIPDVLMEALTNNATQIRVHPQNSYDKATRKEQKTENAVLDLFSKSLFNELLLEVVNDLSVNVIRKTMRDFVEDHILNSAVNQFTDEMIISIIQMELPTVIQEIKDEIYLDDIHQYLINDVVDKEVKSTIHTIFVEHEDERSVLQENQITASANKYLIDTFLLEHLVGLIGTQTLIAFDKDVSLCLLDSMMLDIMLRQHLRIQHGQQVTLENHSMKILHQKAVSGMALEVILTELKMLMDEDMEDVFEYEKDMELGS</sequence>
<reference evidence="1" key="1">
    <citation type="submission" date="2022-03" db="EMBL/GenBank/DDBJ databases">
        <authorList>
            <person name="Alioto T."/>
            <person name="Alioto T."/>
            <person name="Gomez Garrido J."/>
        </authorList>
    </citation>
    <scope>NUCLEOTIDE SEQUENCE</scope>
</reference>
<dbReference type="Proteomes" id="UP001295444">
    <property type="component" value="Chromosome 10"/>
</dbReference>
<dbReference type="AlphaFoldDB" id="A0AAD1WP98"/>
<protein>
    <submittedName>
        <fullName evidence="1">Uncharacterized protein</fullName>
    </submittedName>
</protein>